<name>A0A9N9C206_FUNMO</name>
<dbReference type="Proteomes" id="UP000789375">
    <property type="component" value="Unassembled WGS sequence"/>
</dbReference>
<dbReference type="AlphaFoldDB" id="A0A9N9C206"/>
<comment type="caution">
    <text evidence="1">The sequence shown here is derived from an EMBL/GenBank/DDBJ whole genome shotgun (WGS) entry which is preliminary data.</text>
</comment>
<dbReference type="EMBL" id="CAJVPP010002046">
    <property type="protein sequence ID" value="CAG8584873.1"/>
    <property type="molecule type" value="Genomic_DNA"/>
</dbReference>
<organism evidence="1 2">
    <name type="scientific">Funneliformis mosseae</name>
    <name type="common">Endomycorrhizal fungus</name>
    <name type="synonym">Glomus mosseae</name>
    <dbReference type="NCBI Taxonomy" id="27381"/>
    <lineage>
        <taxon>Eukaryota</taxon>
        <taxon>Fungi</taxon>
        <taxon>Fungi incertae sedis</taxon>
        <taxon>Mucoromycota</taxon>
        <taxon>Glomeromycotina</taxon>
        <taxon>Glomeromycetes</taxon>
        <taxon>Glomerales</taxon>
        <taxon>Glomeraceae</taxon>
        <taxon>Funneliformis</taxon>
    </lineage>
</organism>
<evidence type="ECO:0000313" key="2">
    <source>
        <dbReference type="Proteomes" id="UP000789375"/>
    </source>
</evidence>
<reference evidence="1" key="1">
    <citation type="submission" date="2021-06" db="EMBL/GenBank/DDBJ databases">
        <authorList>
            <person name="Kallberg Y."/>
            <person name="Tangrot J."/>
            <person name="Rosling A."/>
        </authorList>
    </citation>
    <scope>NUCLEOTIDE SEQUENCE</scope>
    <source>
        <strain evidence="1">87-6 pot B 2015</strain>
    </source>
</reference>
<gene>
    <name evidence="1" type="ORF">FMOSSE_LOCUS8138</name>
</gene>
<protein>
    <submittedName>
        <fullName evidence="1">16930_t:CDS:1</fullName>
    </submittedName>
</protein>
<sequence>MVNYREISIHGDDTKTILYVIMNMNEEIWILRMIEEAILQQNSGSLSLDDDTKFPYSKYMKTITIITDL</sequence>
<keyword evidence="2" id="KW-1185">Reference proteome</keyword>
<accession>A0A9N9C206</accession>
<evidence type="ECO:0000313" key="1">
    <source>
        <dbReference type="EMBL" id="CAG8584873.1"/>
    </source>
</evidence>
<proteinExistence type="predicted"/>